<evidence type="ECO:0000313" key="1">
    <source>
        <dbReference type="EMBL" id="REF30361.1"/>
    </source>
</evidence>
<dbReference type="EMBL" id="QTUA01000001">
    <property type="protein sequence ID" value="REF30361.1"/>
    <property type="molecule type" value="Genomic_DNA"/>
</dbReference>
<name>A0A3D9UZX3_9MICO</name>
<organism evidence="1 2">
    <name type="scientific">Calidifontibacter indicus</name>
    <dbReference type="NCBI Taxonomy" id="419650"/>
    <lineage>
        <taxon>Bacteria</taxon>
        <taxon>Bacillati</taxon>
        <taxon>Actinomycetota</taxon>
        <taxon>Actinomycetes</taxon>
        <taxon>Micrococcales</taxon>
        <taxon>Dermacoccaceae</taxon>
        <taxon>Calidifontibacter</taxon>
    </lineage>
</organism>
<comment type="caution">
    <text evidence="1">The sequence shown here is derived from an EMBL/GenBank/DDBJ whole genome shotgun (WGS) entry which is preliminary data.</text>
</comment>
<dbReference type="Proteomes" id="UP000256253">
    <property type="component" value="Unassembled WGS sequence"/>
</dbReference>
<dbReference type="GO" id="GO:0016740">
    <property type="term" value="F:transferase activity"/>
    <property type="evidence" value="ECO:0007669"/>
    <property type="project" value="UniProtKB-KW"/>
</dbReference>
<gene>
    <name evidence="1" type="ORF">DFJ65_1367</name>
</gene>
<evidence type="ECO:0000313" key="2">
    <source>
        <dbReference type="Proteomes" id="UP000256253"/>
    </source>
</evidence>
<protein>
    <submittedName>
        <fullName evidence="1">Putative nucleotidyltransferase-like protein</fullName>
    </submittedName>
</protein>
<reference evidence="1 2" key="1">
    <citation type="submission" date="2018-08" db="EMBL/GenBank/DDBJ databases">
        <title>Sequencing the genomes of 1000 actinobacteria strains.</title>
        <authorList>
            <person name="Klenk H.-P."/>
        </authorList>
    </citation>
    <scope>NUCLEOTIDE SEQUENCE [LARGE SCALE GENOMIC DNA]</scope>
    <source>
        <strain evidence="1 2">DSM 22967</strain>
    </source>
</reference>
<dbReference type="AlphaFoldDB" id="A0A3D9UZX3"/>
<dbReference type="RefSeq" id="WP_170144013.1">
    <property type="nucleotide sequence ID" value="NZ_QTUA01000001.1"/>
</dbReference>
<keyword evidence="2" id="KW-1185">Reference proteome</keyword>
<proteinExistence type="predicted"/>
<keyword evidence="1" id="KW-0808">Transferase</keyword>
<sequence length="292" mass="32287">MTMQSGTGVQRVEAPSGVRVVLGRAAVQLIADDAGAHLLHIKGEAVDSRLSPRQAPGSDVDALVRPAHVSRLDTALRARGWRIHSTFANGSPFEHAQTYVHDLWGYFDLHRWFPGINLPADEAFELLWKERQPRQLAGATGSVPSLPMQATILILNAARSGVADPVQRWIVEPGIDPAVIDRCVGQLQAQVAFAAATGHLADFSGEPDYTLWSAVTQGGSRTAEWLGRYRAAHSWRQRIRILARAPRVNIDDLSHKLGRQPTRSDIVAETIRRASKAGQESWRWWRGRSRRG</sequence>
<accession>A0A3D9UZX3</accession>